<evidence type="ECO:0000313" key="3">
    <source>
        <dbReference type="Proteomes" id="UP000245412"/>
    </source>
</evidence>
<dbReference type="RefSeq" id="WP_109748650.1">
    <property type="nucleotide sequence ID" value="NZ_CABJAT010000010.1"/>
</dbReference>
<feature type="transmembrane region" description="Helical" evidence="1">
    <location>
        <begin position="6"/>
        <end position="22"/>
    </location>
</feature>
<reference evidence="2 3" key="1">
    <citation type="submission" date="2018-05" db="EMBL/GenBank/DDBJ databases">
        <authorList>
            <person name="Goeker M."/>
            <person name="Huntemann M."/>
            <person name="Clum A."/>
            <person name="Pillay M."/>
            <person name="Palaniappan K."/>
            <person name="Varghese N."/>
            <person name="Mikhailova N."/>
            <person name="Stamatis D."/>
            <person name="Reddy T."/>
            <person name="Daum C."/>
            <person name="Shapiro N."/>
            <person name="Ivanova N."/>
            <person name="Kyrpides N."/>
            <person name="Woyke T."/>
        </authorList>
    </citation>
    <scope>NUCLEOTIDE SEQUENCE [LARGE SCALE GENOMIC DNA]</scope>
    <source>
        <strain evidence="2 3">DSM 26524</strain>
    </source>
</reference>
<dbReference type="EMBL" id="QGGY01000020">
    <property type="protein sequence ID" value="PWJ72272.1"/>
    <property type="molecule type" value="Genomic_DNA"/>
</dbReference>
<gene>
    <name evidence="2" type="ORF">C7383_12079</name>
</gene>
<evidence type="ECO:0000313" key="2">
    <source>
        <dbReference type="EMBL" id="PWJ72272.1"/>
    </source>
</evidence>
<comment type="caution">
    <text evidence="2">The sequence shown here is derived from an EMBL/GenBank/DDBJ whole genome shotgun (WGS) entry which is preliminary data.</text>
</comment>
<dbReference type="Pfam" id="PF12669">
    <property type="entry name" value="FeoB_associated"/>
    <property type="match status" value="1"/>
</dbReference>
<keyword evidence="1" id="KW-0472">Membrane</keyword>
<proteinExistence type="predicted"/>
<evidence type="ECO:0000256" key="1">
    <source>
        <dbReference type="SAM" id="Phobius"/>
    </source>
</evidence>
<name>A0AB73SY18_9FIRM</name>
<protein>
    <submittedName>
        <fullName evidence="2">Attachment p12 family protein</fullName>
    </submittedName>
</protein>
<dbReference type="AlphaFoldDB" id="A0AB73SY18"/>
<keyword evidence="3" id="KW-1185">Reference proteome</keyword>
<organism evidence="2 3">
    <name type="scientific">Murimonas intestini</name>
    <dbReference type="NCBI Taxonomy" id="1337051"/>
    <lineage>
        <taxon>Bacteria</taxon>
        <taxon>Bacillati</taxon>
        <taxon>Bacillota</taxon>
        <taxon>Clostridia</taxon>
        <taxon>Lachnospirales</taxon>
        <taxon>Lachnospiraceae</taxon>
        <taxon>Murimonas</taxon>
    </lineage>
</organism>
<accession>A0AB73SY18</accession>
<sequence length="47" mass="4909">MGTIIVGMIVLCVIGLVVRSMVKDKKSGKSIQCGGSCSHCGGQCHMR</sequence>
<dbReference type="Proteomes" id="UP000245412">
    <property type="component" value="Unassembled WGS sequence"/>
</dbReference>
<keyword evidence="1" id="KW-1133">Transmembrane helix</keyword>
<keyword evidence="1" id="KW-0812">Transmembrane</keyword>